<evidence type="ECO:0000256" key="14">
    <source>
        <dbReference type="ARBA" id="ARBA00025228"/>
    </source>
</evidence>
<gene>
    <name evidence="19" type="primary">cobS</name>
    <name evidence="20" type="ORF">C440_16594</name>
</gene>
<evidence type="ECO:0000256" key="12">
    <source>
        <dbReference type="ARBA" id="ARBA00022989"/>
    </source>
</evidence>
<feature type="transmembrane region" description="Helical" evidence="19">
    <location>
        <begin position="37"/>
        <end position="70"/>
    </location>
</feature>
<evidence type="ECO:0000313" key="21">
    <source>
        <dbReference type="Proteomes" id="UP000011550"/>
    </source>
</evidence>
<keyword evidence="7 19" id="KW-1003">Cell membrane</keyword>
<evidence type="ECO:0000256" key="15">
    <source>
        <dbReference type="ARBA" id="ARBA00032605"/>
    </source>
</evidence>
<evidence type="ECO:0000256" key="18">
    <source>
        <dbReference type="ARBA" id="ARBA00049504"/>
    </source>
</evidence>
<keyword evidence="13 19" id="KW-0472">Membrane</keyword>
<keyword evidence="10 19" id="KW-0812">Transmembrane</keyword>
<evidence type="ECO:0000256" key="3">
    <source>
        <dbReference type="ARBA" id="ARBA00004663"/>
    </source>
</evidence>
<name>M0I932_9EURY</name>
<dbReference type="GO" id="GO:0005886">
    <property type="term" value="C:plasma membrane"/>
    <property type="evidence" value="ECO:0007669"/>
    <property type="project" value="UniProtKB-SubCell"/>
</dbReference>
<evidence type="ECO:0000256" key="6">
    <source>
        <dbReference type="ARBA" id="ARBA00015850"/>
    </source>
</evidence>
<comment type="catalytic activity">
    <reaction evidence="17 19">
        <text>alpha-ribazole + adenosylcob(III)inamide-GDP = adenosylcob(III)alamin + GMP + H(+)</text>
        <dbReference type="Rhea" id="RHEA:16049"/>
        <dbReference type="ChEBI" id="CHEBI:10329"/>
        <dbReference type="ChEBI" id="CHEBI:15378"/>
        <dbReference type="ChEBI" id="CHEBI:18408"/>
        <dbReference type="ChEBI" id="CHEBI:58115"/>
        <dbReference type="ChEBI" id="CHEBI:60487"/>
        <dbReference type="EC" id="2.7.8.26"/>
    </reaction>
</comment>
<evidence type="ECO:0000256" key="1">
    <source>
        <dbReference type="ARBA" id="ARBA00001946"/>
    </source>
</evidence>
<dbReference type="EC" id="2.7.8.26" evidence="5 19"/>
<evidence type="ECO:0000256" key="7">
    <source>
        <dbReference type="ARBA" id="ARBA00022475"/>
    </source>
</evidence>
<dbReference type="Proteomes" id="UP000011550">
    <property type="component" value="Unassembled WGS sequence"/>
</dbReference>
<comment type="subcellular location">
    <subcellularLocation>
        <location evidence="2 19">Cell membrane</location>
        <topology evidence="2 19">Multi-pass membrane protein</topology>
    </subcellularLocation>
</comment>
<dbReference type="GO" id="GO:0009236">
    <property type="term" value="P:cobalamin biosynthetic process"/>
    <property type="evidence" value="ECO:0007669"/>
    <property type="project" value="UniProtKB-UniRule"/>
</dbReference>
<evidence type="ECO:0000256" key="4">
    <source>
        <dbReference type="ARBA" id="ARBA00010561"/>
    </source>
</evidence>
<dbReference type="PANTHER" id="PTHR34148:SF1">
    <property type="entry name" value="ADENOSYLCOBINAMIDE-GDP RIBAZOLETRANSFERASE"/>
    <property type="match status" value="1"/>
</dbReference>
<dbReference type="InterPro" id="IPR003805">
    <property type="entry name" value="CobS"/>
</dbReference>
<proteinExistence type="inferred from homology"/>
<comment type="cofactor">
    <cofactor evidence="1 19">
        <name>Mg(2+)</name>
        <dbReference type="ChEBI" id="CHEBI:18420"/>
    </cofactor>
</comment>
<dbReference type="OrthoDB" id="11748at2157"/>
<evidence type="ECO:0000256" key="17">
    <source>
        <dbReference type="ARBA" id="ARBA00048623"/>
    </source>
</evidence>
<dbReference type="HAMAP" id="MF_00719">
    <property type="entry name" value="CobS"/>
    <property type="match status" value="1"/>
</dbReference>
<comment type="pathway">
    <text evidence="3 19">Cofactor biosynthesis; adenosylcobalamin biosynthesis; adenosylcobalamin from cob(II)yrinate a,c-diamide: step 7/7.</text>
</comment>
<accession>M0I932</accession>
<feature type="transmembrane region" description="Helical" evidence="19">
    <location>
        <begin position="104"/>
        <end position="127"/>
    </location>
</feature>
<keyword evidence="21" id="KW-1185">Reference proteome</keyword>
<comment type="caution">
    <text evidence="19">Lacks conserved residue(s) required for the propagation of feature annotation.</text>
</comment>
<comment type="function">
    <text evidence="14 19">Joins adenosylcobinamide-GDP and alpha-ribazole to generate adenosylcobalamin (Ado-cobalamin). Also synthesizes adenosylcobalamin 5'-phosphate from adenosylcobinamide-GDP and alpha-ribazole 5'-phosphate.</text>
</comment>
<organism evidence="20 21">
    <name type="scientific">Haloferax mucosum ATCC BAA-1512</name>
    <dbReference type="NCBI Taxonomy" id="662479"/>
    <lineage>
        <taxon>Archaea</taxon>
        <taxon>Methanobacteriati</taxon>
        <taxon>Methanobacteriota</taxon>
        <taxon>Stenosarchaea group</taxon>
        <taxon>Halobacteria</taxon>
        <taxon>Halobacteriales</taxon>
        <taxon>Haloferacaceae</taxon>
        <taxon>Haloferax</taxon>
    </lineage>
</organism>
<dbReference type="Pfam" id="PF02654">
    <property type="entry name" value="CobS"/>
    <property type="match status" value="1"/>
</dbReference>
<reference evidence="20 21" key="1">
    <citation type="journal article" date="2014" name="PLoS Genet.">
        <title>Phylogenetically driven sequencing of extremely halophilic archaea reveals strategies for static and dynamic osmo-response.</title>
        <authorList>
            <person name="Becker E.A."/>
            <person name="Seitzer P.M."/>
            <person name="Tritt A."/>
            <person name="Larsen D."/>
            <person name="Krusor M."/>
            <person name="Yao A.I."/>
            <person name="Wu D."/>
            <person name="Madern D."/>
            <person name="Eisen J.A."/>
            <person name="Darling A.E."/>
            <person name="Facciotti M.T."/>
        </authorList>
    </citation>
    <scope>NUCLEOTIDE SEQUENCE [LARGE SCALE GENOMIC DNA]</scope>
    <source>
        <strain evidence="20 21">ATCC BAA-1512</strain>
    </source>
</reference>
<evidence type="ECO:0000256" key="9">
    <source>
        <dbReference type="ARBA" id="ARBA00022679"/>
    </source>
</evidence>
<protein>
    <recommendedName>
        <fullName evidence="6 19">Adenosylcobinamide-GDP ribazoletransferase</fullName>
        <ecNumber evidence="5 19">2.7.8.26</ecNumber>
    </recommendedName>
    <alternativeName>
        <fullName evidence="16 19">Cobalamin synthase</fullName>
    </alternativeName>
    <alternativeName>
        <fullName evidence="15 19">Cobalamin-5'-phosphate synthase</fullName>
    </alternativeName>
</protein>
<sequence length="255" mass="25133">MVLTAVRGALGFLTRLPVRSGETEWESFRRTPVAFPLAGYVIGGLVALPFVLPLPILTAAATYLVALYLVTGVTHADGLADIGDAAVVHGDAERRLSVLKDSQTGVGGVLALGVTLVVLGLGVLGLAGTGGGRAGLTAAVTIAVAAEVGAKAGMATLVCLGEPAHEGLGSALVGETDASALFGVAVACLPALALGLFTGGIGVVAAVACGPVVALALRSWGQTRLGGVSGDLIGATNELARAAALHVGVVVWTLF</sequence>
<evidence type="ECO:0000256" key="2">
    <source>
        <dbReference type="ARBA" id="ARBA00004651"/>
    </source>
</evidence>
<dbReference type="NCBIfam" id="TIGR00317">
    <property type="entry name" value="cobS"/>
    <property type="match status" value="1"/>
</dbReference>
<evidence type="ECO:0000256" key="19">
    <source>
        <dbReference type="HAMAP-Rule" id="MF_00719"/>
    </source>
</evidence>
<evidence type="ECO:0000256" key="5">
    <source>
        <dbReference type="ARBA" id="ARBA00013200"/>
    </source>
</evidence>
<keyword evidence="9 19" id="KW-0808">Transferase</keyword>
<comment type="caution">
    <text evidence="20">The sequence shown here is derived from an EMBL/GenBank/DDBJ whole genome shotgun (WGS) entry which is preliminary data.</text>
</comment>
<feature type="transmembrane region" description="Helical" evidence="19">
    <location>
        <begin position="191"/>
        <end position="217"/>
    </location>
</feature>
<evidence type="ECO:0000256" key="10">
    <source>
        <dbReference type="ARBA" id="ARBA00022692"/>
    </source>
</evidence>
<dbReference type="GO" id="GO:0008818">
    <property type="term" value="F:cobalamin 5'-phosphate synthase activity"/>
    <property type="evidence" value="ECO:0007669"/>
    <property type="project" value="UniProtKB-UniRule"/>
</dbReference>
<dbReference type="AlphaFoldDB" id="M0I932"/>
<keyword evidence="11 19" id="KW-0460">Magnesium</keyword>
<keyword evidence="8 19" id="KW-0169">Cobalamin biosynthesis</keyword>
<evidence type="ECO:0000313" key="20">
    <source>
        <dbReference type="EMBL" id="ELZ91949.1"/>
    </source>
</evidence>
<evidence type="ECO:0000256" key="11">
    <source>
        <dbReference type="ARBA" id="ARBA00022842"/>
    </source>
</evidence>
<dbReference type="PANTHER" id="PTHR34148">
    <property type="entry name" value="ADENOSYLCOBINAMIDE-GDP RIBAZOLETRANSFERASE"/>
    <property type="match status" value="1"/>
</dbReference>
<keyword evidence="12 19" id="KW-1133">Transmembrane helix</keyword>
<dbReference type="PATRIC" id="fig|662479.7.peg.3371"/>
<dbReference type="UniPathway" id="UPA00148">
    <property type="reaction ID" value="UER00238"/>
</dbReference>
<evidence type="ECO:0000256" key="8">
    <source>
        <dbReference type="ARBA" id="ARBA00022573"/>
    </source>
</evidence>
<evidence type="ECO:0000256" key="16">
    <source>
        <dbReference type="ARBA" id="ARBA00032853"/>
    </source>
</evidence>
<dbReference type="GO" id="GO:0051073">
    <property type="term" value="F:adenosylcobinamide-GDP ribazoletransferase activity"/>
    <property type="evidence" value="ECO:0007669"/>
    <property type="project" value="UniProtKB-UniRule"/>
</dbReference>
<evidence type="ECO:0000256" key="13">
    <source>
        <dbReference type="ARBA" id="ARBA00023136"/>
    </source>
</evidence>
<comment type="similarity">
    <text evidence="4 19">Belongs to the CobS family.</text>
</comment>
<dbReference type="RefSeq" id="WP_008321785.1">
    <property type="nucleotide sequence ID" value="NZ_AOLN01000018.1"/>
</dbReference>
<comment type="catalytic activity">
    <reaction evidence="18 19">
        <text>alpha-ribazole 5'-phosphate + adenosylcob(III)inamide-GDP = adenosylcob(III)alamin 5'-phosphate + GMP + H(+)</text>
        <dbReference type="Rhea" id="RHEA:23560"/>
        <dbReference type="ChEBI" id="CHEBI:15378"/>
        <dbReference type="ChEBI" id="CHEBI:57918"/>
        <dbReference type="ChEBI" id="CHEBI:58115"/>
        <dbReference type="ChEBI" id="CHEBI:60487"/>
        <dbReference type="ChEBI" id="CHEBI:60493"/>
        <dbReference type="EC" id="2.7.8.26"/>
    </reaction>
</comment>
<dbReference type="STRING" id="662479.C440_16594"/>
<dbReference type="EMBL" id="AOLN01000018">
    <property type="protein sequence ID" value="ELZ91949.1"/>
    <property type="molecule type" value="Genomic_DNA"/>
</dbReference>